<proteinExistence type="predicted"/>
<evidence type="ECO:0000313" key="2">
    <source>
        <dbReference type="Proteomes" id="UP001497535"/>
    </source>
</evidence>
<reference evidence="1" key="1">
    <citation type="submission" date="2023-11" db="EMBL/GenBank/DDBJ databases">
        <authorList>
            <person name="Poullet M."/>
        </authorList>
    </citation>
    <scope>NUCLEOTIDE SEQUENCE</scope>
    <source>
        <strain evidence="1">E1834</strain>
    </source>
</reference>
<sequence length="59" mass="6936">MSHVGFLRLVLQNLARWVDAFDGSASNRFLLRRRKRIDAFLDVEEFDCRPISLMLILVD</sequence>
<gene>
    <name evidence="1" type="ORF">MENTE1834_LOCUS49</name>
</gene>
<keyword evidence="2" id="KW-1185">Reference proteome</keyword>
<comment type="caution">
    <text evidence="1">The sequence shown here is derived from an EMBL/GenBank/DDBJ whole genome shotgun (WGS) entry which is preliminary data.</text>
</comment>
<protein>
    <submittedName>
        <fullName evidence="1">Uncharacterized protein</fullName>
    </submittedName>
</protein>
<name>A0ACB0XK65_MELEN</name>
<dbReference type="Proteomes" id="UP001497535">
    <property type="component" value="Unassembled WGS sequence"/>
</dbReference>
<organism evidence="1 2">
    <name type="scientific">Meloidogyne enterolobii</name>
    <name type="common">Root-knot nematode worm</name>
    <name type="synonym">Meloidogyne mayaguensis</name>
    <dbReference type="NCBI Taxonomy" id="390850"/>
    <lineage>
        <taxon>Eukaryota</taxon>
        <taxon>Metazoa</taxon>
        <taxon>Ecdysozoa</taxon>
        <taxon>Nematoda</taxon>
        <taxon>Chromadorea</taxon>
        <taxon>Rhabditida</taxon>
        <taxon>Tylenchina</taxon>
        <taxon>Tylenchomorpha</taxon>
        <taxon>Tylenchoidea</taxon>
        <taxon>Meloidogynidae</taxon>
        <taxon>Meloidogyninae</taxon>
        <taxon>Meloidogyne</taxon>
    </lineage>
</organism>
<dbReference type="EMBL" id="CAVMJV010000001">
    <property type="protein sequence ID" value="CAK5005832.1"/>
    <property type="molecule type" value="Genomic_DNA"/>
</dbReference>
<accession>A0ACB0XK65</accession>
<evidence type="ECO:0000313" key="1">
    <source>
        <dbReference type="EMBL" id="CAK5005832.1"/>
    </source>
</evidence>